<feature type="coiled-coil region" evidence="1">
    <location>
        <begin position="48"/>
        <end position="96"/>
    </location>
</feature>
<evidence type="ECO:0000256" key="1">
    <source>
        <dbReference type="SAM" id="Coils"/>
    </source>
</evidence>
<dbReference type="Proteomes" id="UP001208689">
    <property type="component" value="Chromosome"/>
</dbReference>
<proteinExistence type="predicted"/>
<keyword evidence="1" id="KW-0175">Coiled coil</keyword>
<reference evidence="2" key="1">
    <citation type="submission" date="2022-09" db="EMBL/GenBank/DDBJ databases">
        <title>Actin cytoskeleton and complex cell architecture in an #Asgard archaeon.</title>
        <authorList>
            <person name="Ponce Toledo R.I."/>
            <person name="Schleper C."/>
            <person name="Rodrigues Oliveira T."/>
            <person name="Wollweber F."/>
            <person name="Xu J."/>
            <person name="Rittmann S."/>
            <person name="Klingl A."/>
            <person name="Pilhofer M."/>
        </authorList>
    </citation>
    <scope>NUCLEOTIDE SEQUENCE</scope>
    <source>
        <strain evidence="2">B-35</strain>
    </source>
</reference>
<organism evidence="2 3">
    <name type="scientific">Candidatus Lokiarchaeum ossiferum</name>
    <dbReference type="NCBI Taxonomy" id="2951803"/>
    <lineage>
        <taxon>Archaea</taxon>
        <taxon>Promethearchaeati</taxon>
        <taxon>Promethearchaeota</taxon>
        <taxon>Promethearchaeia</taxon>
        <taxon>Promethearchaeales</taxon>
        <taxon>Promethearchaeaceae</taxon>
        <taxon>Candidatus Lokiarchaeum</taxon>
    </lineage>
</organism>
<dbReference type="EMBL" id="CP104013">
    <property type="protein sequence ID" value="UYP45066.1"/>
    <property type="molecule type" value="Genomic_DNA"/>
</dbReference>
<keyword evidence="3" id="KW-1185">Reference proteome</keyword>
<gene>
    <name evidence="2" type="ORF">NEF87_001351</name>
</gene>
<sequence>MEIPLDSPKEDRIEKLDAALDILHSAESNITGLLSGLNRIISATRDDFIELEVQKEYLESQKRVLQEKTNKQEQEISGLTNEQHKLLLEYAQVKEELEKFTKIASDSEEISLDDMRATLSIYRALFEEIYASQPHFKVLYLLHGDAEEMTVDHLKSASGIGGAMILRACHELKKANLIDFNIDTKRAKLVQRLFHKKKEIS</sequence>
<evidence type="ECO:0000313" key="3">
    <source>
        <dbReference type="Proteomes" id="UP001208689"/>
    </source>
</evidence>
<accession>A0ABY6HNR2</accession>
<evidence type="ECO:0000313" key="2">
    <source>
        <dbReference type="EMBL" id="UYP45066.1"/>
    </source>
</evidence>
<name>A0ABY6HNR2_9ARCH</name>
<protein>
    <submittedName>
        <fullName evidence="2">Uncharacterized protein</fullName>
    </submittedName>
</protein>